<evidence type="ECO:0000256" key="2">
    <source>
        <dbReference type="ARBA" id="ARBA00022840"/>
    </source>
</evidence>
<accession>A0A1I6ENM4</accession>
<evidence type="ECO:0000256" key="1">
    <source>
        <dbReference type="ARBA" id="ARBA00022741"/>
    </source>
</evidence>
<evidence type="ECO:0000313" key="5">
    <source>
        <dbReference type="Proteomes" id="UP000199302"/>
    </source>
</evidence>
<dbReference type="GO" id="GO:0005524">
    <property type="term" value="F:ATP binding"/>
    <property type="evidence" value="ECO:0007669"/>
    <property type="project" value="UniProtKB-KW"/>
</dbReference>
<keyword evidence="5" id="KW-1185">Reference proteome</keyword>
<dbReference type="STRING" id="871652.SAMN04515673_11622"/>
<dbReference type="EMBL" id="FOYI01000016">
    <property type="protein sequence ID" value="SFR19285.1"/>
    <property type="molecule type" value="Genomic_DNA"/>
</dbReference>
<dbReference type="Pfam" id="PF10609">
    <property type="entry name" value="ParA"/>
    <property type="match status" value="1"/>
</dbReference>
<gene>
    <name evidence="4" type="ORF">SAMN04515673_11622</name>
</gene>
<evidence type="ECO:0000313" key="4">
    <source>
        <dbReference type="EMBL" id="SFR19285.1"/>
    </source>
</evidence>
<evidence type="ECO:0000256" key="3">
    <source>
        <dbReference type="SAM" id="MobiDB-lite"/>
    </source>
</evidence>
<dbReference type="OrthoDB" id="9775724at2"/>
<dbReference type="Proteomes" id="UP000199302">
    <property type="component" value="Unassembled WGS sequence"/>
</dbReference>
<reference evidence="4 5" key="1">
    <citation type="submission" date="2016-10" db="EMBL/GenBank/DDBJ databases">
        <authorList>
            <person name="de Groot N.N."/>
        </authorList>
    </citation>
    <scope>NUCLEOTIDE SEQUENCE [LARGE SCALE GENOMIC DNA]</scope>
    <source>
        <strain evidence="5">KMM 9023,NRIC 0796,JCM 17311,KCTC 23692</strain>
    </source>
</reference>
<feature type="region of interest" description="Disordered" evidence="3">
    <location>
        <begin position="1"/>
        <end position="39"/>
    </location>
</feature>
<dbReference type="PANTHER" id="PTHR32309:SF31">
    <property type="entry name" value="CAPSULAR EXOPOLYSACCHARIDE FAMILY"/>
    <property type="match status" value="1"/>
</dbReference>
<feature type="compositionally biased region" description="Low complexity" evidence="3">
    <location>
        <begin position="16"/>
        <end position="39"/>
    </location>
</feature>
<name>A0A1I6ENM4_9RHOB</name>
<dbReference type="InterPro" id="IPR005702">
    <property type="entry name" value="Wzc-like_C"/>
</dbReference>
<dbReference type="CDD" id="cd05387">
    <property type="entry name" value="BY-kinase"/>
    <property type="match status" value="1"/>
</dbReference>
<keyword evidence="2" id="KW-0067">ATP-binding</keyword>
<dbReference type="Gene3D" id="3.40.50.300">
    <property type="entry name" value="P-loop containing nucleotide triphosphate hydrolases"/>
    <property type="match status" value="1"/>
</dbReference>
<sequence>MEKLQKALSKARQDRAAQGAAPRRAAPDTPAASAAARAPAPSATDAAWAGLAPIELDDAHLTENMVMTYSARPDANPFDVLRTKIFLAMRENGWKRLAVTSPDVGCGKTTIACNLAVGFARQREVRAMLFDTDLRRPNISKVLGCTPEHDLPQMLSGEVSPQEQFLRLRDNVALSLTRSPVEDPSQVLLANSTARSLSEVETLFDPDIMIFDLPPMLVTDDARAVLKNVDCALIVVRSEKTRMARLDQCEREIAEYTNVLGVALNDCRNVSREDSHYGY</sequence>
<dbReference type="PANTHER" id="PTHR32309">
    <property type="entry name" value="TYROSINE-PROTEIN KINASE"/>
    <property type="match status" value="1"/>
</dbReference>
<dbReference type="AlphaFoldDB" id="A0A1I6ENM4"/>
<proteinExistence type="predicted"/>
<dbReference type="InterPro" id="IPR027417">
    <property type="entry name" value="P-loop_NTPase"/>
</dbReference>
<organism evidence="4 5">
    <name type="scientific">Poseidonocella sedimentorum</name>
    <dbReference type="NCBI Taxonomy" id="871652"/>
    <lineage>
        <taxon>Bacteria</taxon>
        <taxon>Pseudomonadati</taxon>
        <taxon>Pseudomonadota</taxon>
        <taxon>Alphaproteobacteria</taxon>
        <taxon>Rhodobacterales</taxon>
        <taxon>Roseobacteraceae</taxon>
        <taxon>Poseidonocella</taxon>
    </lineage>
</organism>
<dbReference type="InterPro" id="IPR050445">
    <property type="entry name" value="Bact_polysacc_biosynth/exp"/>
</dbReference>
<keyword evidence="1" id="KW-0547">Nucleotide-binding</keyword>
<dbReference type="RefSeq" id="WP_092082477.1">
    <property type="nucleotide sequence ID" value="NZ_FOYI01000016.1"/>
</dbReference>
<feature type="compositionally biased region" description="Basic and acidic residues" evidence="3">
    <location>
        <begin position="1"/>
        <end position="15"/>
    </location>
</feature>
<dbReference type="InterPro" id="IPR033756">
    <property type="entry name" value="YlxH/NBP35"/>
</dbReference>
<protein>
    <submittedName>
        <fullName evidence="4">Chromosome partitioning ATPase, Mrp family, contains Fe-S cluster</fullName>
    </submittedName>
</protein>
<dbReference type="SUPFAM" id="SSF52540">
    <property type="entry name" value="P-loop containing nucleoside triphosphate hydrolases"/>
    <property type="match status" value="1"/>
</dbReference>